<dbReference type="SUPFAM" id="SSF56529">
    <property type="entry name" value="FAH"/>
    <property type="match status" value="1"/>
</dbReference>
<organism evidence="5 6">
    <name type="scientific">Cryobacterium lactosi</name>
    <dbReference type="NCBI Taxonomy" id="1259202"/>
    <lineage>
        <taxon>Bacteria</taxon>
        <taxon>Bacillati</taxon>
        <taxon>Actinomycetota</taxon>
        <taxon>Actinomycetes</taxon>
        <taxon>Micrococcales</taxon>
        <taxon>Microbacteriaceae</taxon>
        <taxon>Cryobacterium</taxon>
    </lineage>
</organism>
<evidence type="ECO:0000259" key="4">
    <source>
        <dbReference type="Pfam" id="PF01557"/>
    </source>
</evidence>
<gene>
    <name evidence="5" type="ORF">E3T61_06350</name>
</gene>
<feature type="domain" description="Fumarylacetoacetase-like C-terminal" evidence="4">
    <location>
        <begin position="126"/>
        <end position="328"/>
    </location>
</feature>
<evidence type="ECO:0000313" key="5">
    <source>
        <dbReference type="EMBL" id="TFD92720.1"/>
    </source>
</evidence>
<accession>A0A4R9BWL7</accession>
<evidence type="ECO:0000313" key="6">
    <source>
        <dbReference type="Proteomes" id="UP000298468"/>
    </source>
</evidence>
<dbReference type="GO" id="GO:0016787">
    <property type="term" value="F:hydrolase activity"/>
    <property type="evidence" value="ECO:0007669"/>
    <property type="project" value="UniProtKB-KW"/>
</dbReference>
<dbReference type="EMBL" id="SOHM01000011">
    <property type="protein sequence ID" value="TFD92720.1"/>
    <property type="molecule type" value="Genomic_DNA"/>
</dbReference>
<dbReference type="GO" id="GO:0046872">
    <property type="term" value="F:metal ion binding"/>
    <property type="evidence" value="ECO:0007669"/>
    <property type="project" value="UniProtKB-KW"/>
</dbReference>
<proteinExistence type="inferred from homology"/>
<feature type="region of interest" description="Disordered" evidence="3">
    <location>
        <begin position="15"/>
        <end position="36"/>
    </location>
</feature>
<dbReference type="OrthoDB" id="9805307at2"/>
<dbReference type="Gene3D" id="3.90.850.10">
    <property type="entry name" value="Fumarylacetoacetase-like, C-terminal domain"/>
    <property type="match status" value="1"/>
</dbReference>
<protein>
    <submittedName>
        <fullName evidence="5">Fumarylacetoacetate hydrolase family protein</fullName>
    </submittedName>
</protein>
<dbReference type="InterPro" id="IPR051121">
    <property type="entry name" value="FAH"/>
</dbReference>
<dbReference type="FunFam" id="3.90.850.10:FF:000002">
    <property type="entry name" value="2-hydroxyhepta-2,4-diene-1,7-dioate isomerase"/>
    <property type="match status" value="1"/>
</dbReference>
<sequence>MAACGRRGVATRACTSGGRRAARDRPGRKLPAGTAPPRYAEEVKFAHLRVEGQSTPRLALVVDDAALFLDEVIDDAPRDLQDLIEKGAPEYDRVRALTANALTHGATLTPIDDLRHSSAVLRPPQIIAIGANYAAHSSELKLRSETAATVFSLWPNSLTGHESIITWPSDLTSQVDYEAELGVIIGRPARNVSVRDALDYVFGYTVVNDITARDLQFSEAQWSRCKSFDGFTPTGPLVVTADEIADPQNLWLTTHVDGRVLQDASSGDMVRTVAEIIAYLSLTSTLMPGTLISTGSPGGAGYSRKPQVFLKDGSTVTVSIDRIGLLTTHCREI</sequence>
<dbReference type="Proteomes" id="UP000298468">
    <property type="component" value="Unassembled WGS sequence"/>
</dbReference>
<dbReference type="GO" id="GO:0019752">
    <property type="term" value="P:carboxylic acid metabolic process"/>
    <property type="evidence" value="ECO:0007669"/>
    <property type="project" value="UniProtKB-ARBA"/>
</dbReference>
<dbReference type="Pfam" id="PF01557">
    <property type="entry name" value="FAA_hydrolase"/>
    <property type="match status" value="1"/>
</dbReference>
<reference evidence="5 6" key="1">
    <citation type="submission" date="2019-03" db="EMBL/GenBank/DDBJ databases">
        <title>Genomics of glacier-inhabiting Cryobacterium strains.</title>
        <authorList>
            <person name="Liu Q."/>
            <person name="Xin Y.-H."/>
        </authorList>
    </citation>
    <scope>NUCLEOTIDE SEQUENCE [LARGE SCALE GENOMIC DNA]</scope>
    <source>
        <strain evidence="5 6">Sr59</strain>
    </source>
</reference>
<comment type="caution">
    <text evidence="5">The sequence shown here is derived from an EMBL/GenBank/DDBJ whole genome shotgun (WGS) entry which is preliminary data.</text>
</comment>
<comment type="similarity">
    <text evidence="1">Belongs to the FAH family.</text>
</comment>
<dbReference type="InterPro" id="IPR036663">
    <property type="entry name" value="Fumarylacetoacetase_C_sf"/>
</dbReference>
<dbReference type="InterPro" id="IPR011234">
    <property type="entry name" value="Fumarylacetoacetase-like_C"/>
</dbReference>
<dbReference type="AlphaFoldDB" id="A0A4R9BWL7"/>
<evidence type="ECO:0000256" key="1">
    <source>
        <dbReference type="ARBA" id="ARBA00010211"/>
    </source>
</evidence>
<name>A0A4R9BWL7_9MICO</name>
<keyword evidence="2" id="KW-0479">Metal-binding</keyword>
<evidence type="ECO:0000256" key="3">
    <source>
        <dbReference type="SAM" id="MobiDB-lite"/>
    </source>
</evidence>
<dbReference type="GO" id="GO:0016853">
    <property type="term" value="F:isomerase activity"/>
    <property type="evidence" value="ECO:0007669"/>
    <property type="project" value="UniProtKB-ARBA"/>
</dbReference>
<keyword evidence="5" id="KW-0378">Hydrolase</keyword>
<evidence type="ECO:0000256" key="2">
    <source>
        <dbReference type="ARBA" id="ARBA00022723"/>
    </source>
</evidence>
<keyword evidence="6" id="KW-1185">Reference proteome</keyword>
<dbReference type="PANTHER" id="PTHR42796">
    <property type="entry name" value="FUMARYLACETOACETATE HYDROLASE DOMAIN-CONTAINING PROTEIN 2A-RELATED"/>
    <property type="match status" value="1"/>
</dbReference>
<dbReference type="PANTHER" id="PTHR42796:SF4">
    <property type="entry name" value="FUMARYLACETOACETATE HYDROLASE DOMAIN-CONTAINING PROTEIN 2A"/>
    <property type="match status" value="1"/>
</dbReference>